<protein>
    <submittedName>
        <fullName evidence="1">Uncharacterized conserved protein, DUF849 family</fullName>
    </submittedName>
</protein>
<dbReference type="Pfam" id="PF05853">
    <property type="entry name" value="BKACE"/>
    <property type="match status" value="2"/>
</dbReference>
<dbReference type="EMBL" id="FNIX01000001">
    <property type="protein sequence ID" value="SDN98700.1"/>
    <property type="molecule type" value="Genomic_DNA"/>
</dbReference>
<organism evidence="1 2">
    <name type="scientific">Lentzea jiangxiensis</name>
    <dbReference type="NCBI Taxonomy" id="641025"/>
    <lineage>
        <taxon>Bacteria</taxon>
        <taxon>Bacillati</taxon>
        <taxon>Actinomycetota</taxon>
        <taxon>Actinomycetes</taxon>
        <taxon>Pseudonocardiales</taxon>
        <taxon>Pseudonocardiaceae</taxon>
        <taxon>Lentzea</taxon>
    </lineage>
</organism>
<dbReference type="RefSeq" id="WP_090095365.1">
    <property type="nucleotide sequence ID" value="NZ_FNIX01000001.1"/>
</dbReference>
<reference evidence="2" key="1">
    <citation type="submission" date="2016-10" db="EMBL/GenBank/DDBJ databases">
        <authorList>
            <person name="Varghese N."/>
            <person name="Submissions S."/>
        </authorList>
    </citation>
    <scope>NUCLEOTIDE SEQUENCE [LARGE SCALE GENOMIC DNA]</scope>
    <source>
        <strain evidence="2">CGMCC 4.6609</strain>
    </source>
</reference>
<dbReference type="GO" id="GO:0043720">
    <property type="term" value="F:3-keto-5-aminohexanoate cleavage activity"/>
    <property type="evidence" value="ECO:0007669"/>
    <property type="project" value="InterPro"/>
</dbReference>
<accession>A0A1H0FVQ7</accession>
<keyword evidence="2" id="KW-1185">Reference proteome</keyword>
<dbReference type="InterPro" id="IPR008567">
    <property type="entry name" value="BKACE"/>
</dbReference>
<sequence>MLQACLNGSRAAEEHPALPLSPERLAEDAADAAALGATSVHVHPRDVIGGLTLVGSEVATTVATVRAAAPQVEISVSTNVPGDRAALVGSWAPLAAGRPDVARVHVDEPGWRELAGALHRVGVGVELVVAEPAELGELPPGTRRVAVVATRESAEGLLRVVEPLGLPIVLHGTDADAWPVLVYAARLEHHVRMGLEDTLTMPDGRRARNNAELVAMARRNQRSKAPR</sequence>
<dbReference type="InterPro" id="IPR013785">
    <property type="entry name" value="Aldolase_TIM"/>
</dbReference>
<proteinExistence type="predicted"/>
<dbReference type="Gene3D" id="3.20.20.70">
    <property type="entry name" value="Aldolase class I"/>
    <property type="match status" value="2"/>
</dbReference>
<dbReference type="PANTHER" id="PTHR37418:SF1">
    <property type="entry name" value="3-KETO-5-AMINOHEXANOATE CLEAVAGE PROTEIN"/>
    <property type="match status" value="1"/>
</dbReference>
<name>A0A1H0FVQ7_9PSEU</name>
<dbReference type="Proteomes" id="UP000199691">
    <property type="component" value="Unassembled WGS sequence"/>
</dbReference>
<gene>
    <name evidence="1" type="ORF">SAMN05421507_101944</name>
</gene>
<dbReference type="PANTHER" id="PTHR37418">
    <property type="entry name" value="3-KETO-5-AMINOHEXANOATE CLEAVAGE ENZYME-RELATED"/>
    <property type="match status" value="1"/>
</dbReference>
<dbReference type="STRING" id="641025.SAMN05421507_101944"/>
<evidence type="ECO:0000313" key="1">
    <source>
        <dbReference type="EMBL" id="SDN98700.1"/>
    </source>
</evidence>
<dbReference type="OrthoDB" id="3424160at2"/>
<evidence type="ECO:0000313" key="2">
    <source>
        <dbReference type="Proteomes" id="UP000199691"/>
    </source>
</evidence>
<dbReference type="AlphaFoldDB" id="A0A1H0FVQ7"/>